<gene>
    <name evidence="2" type="ORF">BN869_000002292_1</name>
</gene>
<dbReference type="InterPro" id="IPR011008">
    <property type="entry name" value="Dimeric_a/b-barrel"/>
</dbReference>
<name>A0A0B7JSJ1_BIOOC</name>
<organism evidence="2">
    <name type="scientific">Bionectria ochroleuca</name>
    <name type="common">Gliocladium roseum</name>
    <dbReference type="NCBI Taxonomy" id="29856"/>
    <lineage>
        <taxon>Eukaryota</taxon>
        <taxon>Fungi</taxon>
        <taxon>Dikarya</taxon>
        <taxon>Ascomycota</taxon>
        <taxon>Pezizomycotina</taxon>
        <taxon>Sordariomycetes</taxon>
        <taxon>Hypocreomycetidae</taxon>
        <taxon>Hypocreales</taxon>
        <taxon>Bionectriaceae</taxon>
        <taxon>Clonostachys</taxon>
    </lineage>
</organism>
<dbReference type="EMBL" id="CDPU01000004">
    <property type="protein sequence ID" value="CEO46237.1"/>
    <property type="molecule type" value="Genomic_DNA"/>
</dbReference>
<dbReference type="InterPro" id="IPR007138">
    <property type="entry name" value="ABM_dom"/>
</dbReference>
<feature type="domain" description="ABM" evidence="1">
    <location>
        <begin position="14"/>
        <end position="84"/>
    </location>
</feature>
<evidence type="ECO:0000313" key="2">
    <source>
        <dbReference type="EMBL" id="CEO46237.1"/>
    </source>
</evidence>
<sequence length="225" mass="24873">MFVLAPLCEIPTLEKSGRFLELLSEVAIETRRDEPGCKAYGWFTNAEPSEAIPGHWSRGFEVYETAADNREKHRAGQAYKKFREAVLNEGLLPEYPDMRFWRPTGAGFLTRTPTEFKSSGDPSAGYIIIQDLGLGNSTAKAKAIDELNVSAKSSEAGVESFYILERENAEDGDDLIVFARFDSAKNYASFRAAQAGQQWKAAEALAKSVRTTKWNESGVGFLGRG</sequence>
<protein>
    <recommendedName>
        <fullName evidence="1">ABM domain-containing protein</fullName>
    </recommendedName>
</protein>
<dbReference type="SUPFAM" id="SSF54909">
    <property type="entry name" value="Dimeric alpha+beta barrel"/>
    <property type="match status" value="1"/>
</dbReference>
<proteinExistence type="predicted"/>
<dbReference type="Pfam" id="PF03992">
    <property type="entry name" value="ABM"/>
    <property type="match status" value="1"/>
</dbReference>
<evidence type="ECO:0000259" key="1">
    <source>
        <dbReference type="Pfam" id="PF03992"/>
    </source>
</evidence>
<reference evidence="2" key="1">
    <citation type="submission" date="2015-01" db="EMBL/GenBank/DDBJ databases">
        <authorList>
            <person name="Durling Mikael"/>
        </authorList>
    </citation>
    <scope>NUCLEOTIDE SEQUENCE</scope>
</reference>
<dbReference type="AlphaFoldDB" id="A0A0B7JSJ1"/>
<dbReference type="Gene3D" id="3.30.70.100">
    <property type="match status" value="1"/>
</dbReference>
<accession>A0A0B7JSJ1</accession>